<name>A0AAD9ZJP0_9ROSI</name>
<dbReference type="Gene3D" id="3.30.420.10">
    <property type="entry name" value="Ribonuclease H-like superfamily/Ribonuclease H"/>
    <property type="match status" value="1"/>
</dbReference>
<dbReference type="AlphaFoldDB" id="A0AAD9ZJP0"/>
<evidence type="ECO:0000259" key="1">
    <source>
        <dbReference type="Pfam" id="PF00078"/>
    </source>
</evidence>
<dbReference type="CDD" id="cd06222">
    <property type="entry name" value="RNase_H_like"/>
    <property type="match status" value="1"/>
</dbReference>
<sequence>MPCESLMDKIFMFCNKLKDWNRNTFGHTFHQKRRIFARLHGIQRSLGENFRSAQSFLDGYDNLPVCFPTLNEMLYDDLHKDFKEEEVRDSLFGISGLKAPSPCGLPALFFQNQRNACKKDLAELVVNSFKNGCFPLDLNPTLITLVPKVPSPLHMSQLKPISLCNTTCKIISTVIVQGNIYLLPELISPNQVALVPGRQIQDKFRNVIVEAGIGGNLVDLVMWCITSVKYNVVLNGELTDTFTPKCGIRQGDSFSPYIFVLCMENVSHLITEKLHLDVWKPVKISRSGPEISYIFFIGDLVLFRQATSSQANNMKECLDIFCNTSGQQFSFPKSRIFCSNNMKDGDARNIVSVCGSPLTKNLGKYLGVPLIHGIGVRKYHATILLNDNQLDQIVEDYLINGEWQLQLLDVVLPWDMIHKIACIHDGKISSGDDRLVGLLNIDGSRDTNSGIITAGGVIRNSISQWVKGFGMNRGCGSVIEAELCGLFEGLKMHWNFRHRKIIAETYSFTTIQLLSLDTNSNHPLFSLIQNCNRTIVDEWLYDIIYVFREGNMLADSLARLGHGMKIGMLVLKDPQLVSRGIFEDDVIGVACFRRSFVSLS</sequence>
<dbReference type="GO" id="GO:0004523">
    <property type="term" value="F:RNA-DNA hybrid ribonuclease activity"/>
    <property type="evidence" value="ECO:0007669"/>
    <property type="project" value="InterPro"/>
</dbReference>
<dbReference type="InterPro" id="IPR036397">
    <property type="entry name" value="RNaseH_sf"/>
</dbReference>
<dbReference type="InterPro" id="IPR012337">
    <property type="entry name" value="RNaseH-like_sf"/>
</dbReference>
<proteinExistence type="predicted"/>
<dbReference type="SUPFAM" id="SSF53098">
    <property type="entry name" value="Ribonuclease H-like"/>
    <property type="match status" value="1"/>
</dbReference>
<evidence type="ECO:0008006" key="5">
    <source>
        <dbReference type="Google" id="ProtNLM"/>
    </source>
</evidence>
<dbReference type="PANTHER" id="PTHR46890:SF48">
    <property type="entry name" value="RNA-DIRECTED DNA POLYMERASE"/>
    <property type="match status" value="1"/>
</dbReference>
<organism evidence="3 4">
    <name type="scientific">Dipteronia sinensis</name>
    <dbReference type="NCBI Taxonomy" id="43782"/>
    <lineage>
        <taxon>Eukaryota</taxon>
        <taxon>Viridiplantae</taxon>
        <taxon>Streptophyta</taxon>
        <taxon>Embryophyta</taxon>
        <taxon>Tracheophyta</taxon>
        <taxon>Spermatophyta</taxon>
        <taxon>Magnoliopsida</taxon>
        <taxon>eudicotyledons</taxon>
        <taxon>Gunneridae</taxon>
        <taxon>Pentapetalae</taxon>
        <taxon>rosids</taxon>
        <taxon>malvids</taxon>
        <taxon>Sapindales</taxon>
        <taxon>Sapindaceae</taxon>
        <taxon>Hippocastanoideae</taxon>
        <taxon>Acereae</taxon>
        <taxon>Dipteronia</taxon>
    </lineage>
</organism>
<evidence type="ECO:0000313" key="3">
    <source>
        <dbReference type="EMBL" id="KAK3183172.1"/>
    </source>
</evidence>
<feature type="domain" description="RNase H type-1" evidence="2">
    <location>
        <begin position="440"/>
        <end position="559"/>
    </location>
</feature>
<dbReference type="InterPro" id="IPR000477">
    <property type="entry name" value="RT_dom"/>
</dbReference>
<feature type="domain" description="Reverse transcriptase" evidence="1">
    <location>
        <begin position="233"/>
        <end position="369"/>
    </location>
</feature>
<evidence type="ECO:0000313" key="4">
    <source>
        <dbReference type="Proteomes" id="UP001281410"/>
    </source>
</evidence>
<accession>A0AAD9ZJP0</accession>
<dbReference type="Proteomes" id="UP001281410">
    <property type="component" value="Unassembled WGS sequence"/>
</dbReference>
<dbReference type="InterPro" id="IPR044730">
    <property type="entry name" value="RNase_H-like_dom_plant"/>
</dbReference>
<dbReference type="Pfam" id="PF13456">
    <property type="entry name" value="RVT_3"/>
    <property type="match status" value="1"/>
</dbReference>
<evidence type="ECO:0000259" key="2">
    <source>
        <dbReference type="Pfam" id="PF13456"/>
    </source>
</evidence>
<dbReference type="InterPro" id="IPR002156">
    <property type="entry name" value="RNaseH_domain"/>
</dbReference>
<dbReference type="PANTHER" id="PTHR46890">
    <property type="entry name" value="NON-LTR RETROLELEMENT REVERSE TRANSCRIPTASE-LIKE PROTEIN-RELATED"/>
    <property type="match status" value="1"/>
</dbReference>
<keyword evidence="4" id="KW-1185">Reference proteome</keyword>
<comment type="caution">
    <text evidence="3">The sequence shown here is derived from an EMBL/GenBank/DDBJ whole genome shotgun (WGS) entry which is preliminary data.</text>
</comment>
<dbReference type="EMBL" id="JANJYJ010000010">
    <property type="protein sequence ID" value="KAK3183172.1"/>
    <property type="molecule type" value="Genomic_DNA"/>
</dbReference>
<gene>
    <name evidence="3" type="ORF">Dsin_030458</name>
</gene>
<reference evidence="3" key="1">
    <citation type="journal article" date="2023" name="Plant J.">
        <title>Genome sequences and population genomics provide insights into the demographic history, inbreeding, and mutation load of two 'living fossil' tree species of Dipteronia.</title>
        <authorList>
            <person name="Feng Y."/>
            <person name="Comes H.P."/>
            <person name="Chen J."/>
            <person name="Zhu S."/>
            <person name="Lu R."/>
            <person name="Zhang X."/>
            <person name="Li P."/>
            <person name="Qiu J."/>
            <person name="Olsen K.M."/>
            <person name="Qiu Y."/>
        </authorList>
    </citation>
    <scope>NUCLEOTIDE SEQUENCE</scope>
    <source>
        <strain evidence="3">NBL</strain>
    </source>
</reference>
<protein>
    <recommendedName>
        <fullName evidence="5">Reverse transcriptase domain-containing protein</fullName>
    </recommendedName>
</protein>
<dbReference type="Pfam" id="PF00078">
    <property type="entry name" value="RVT_1"/>
    <property type="match status" value="1"/>
</dbReference>
<dbReference type="InterPro" id="IPR052343">
    <property type="entry name" value="Retrotransposon-Effector_Assoc"/>
</dbReference>
<dbReference type="GO" id="GO:0003676">
    <property type="term" value="F:nucleic acid binding"/>
    <property type="evidence" value="ECO:0007669"/>
    <property type="project" value="InterPro"/>
</dbReference>